<name>A0A835FQX7_9POAL</name>
<evidence type="ECO:0000313" key="2">
    <source>
        <dbReference type="Proteomes" id="UP000636709"/>
    </source>
</evidence>
<organism evidence="1 2">
    <name type="scientific">Digitaria exilis</name>
    <dbReference type="NCBI Taxonomy" id="1010633"/>
    <lineage>
        <taxon>Eukaryota</taxon>
        <taxon>Viridiplantae</taxon>
        <taxon>Streptophyta</taxon>
        <taxon>Embryophyta</taxon>
        <taxon>Tracheophyta</taxon>
        <taxon>Spermatophyta</taxon>
        <taxon>Magnoliopsida</taxon>
        <taxon>Liliopsida</taxon>
        <taxon>Poales</taxon>
        <taxon>Poaceae</taxon>
        <taxon>PACMAD clade</taxon>
        <taxon>Panicoideae</taxon>
        <taxon>Panicodae</taxon>
        <taxon>Paniceae</taxon>
        <taxon>Anthephorinae</taxon>
        <taxon>Digitaria</taxon>
    </lineage>
</organism>
<evidence type="ECO:0000313" key="1">
    <source>
        <dbReference type="EMBL" id="KAF8772844.1"/>
    </source>
</evidence>
<dbReference type="AlphaFoldDB" id="A0A835FQX7"/>
<protein>
    <submittedName>
        <fullName evidence="1">Uncharacterized protein</fullName>
    </submittedName>
</protein>
<sequence>MCISVACDYFGHGFAELLLLCGSISEKELPPDNGGMQV</sequence>
<dbReference type="Proteomes" id="UP000636709">
    <property type="component" value="Unassembled WGS sequence"/>
</dbReference>
<keyword evidence="2" id="KW-1185">Reference proteome</keyword>
<proteinExistence type="predicted"/>
<comment type="caution">
    <text evidence="1">The sequence shown here is derived from an EMBL/GenBank/DDBJ whole genome shotgun (WGS) entry which is preliminary data.</text>
</comment>
<accession>A0A835FQX7</accession>
<gene>
    <name evidence="1" type="ORF">HU200_005230</name>
</gene>
<dbReference type="EMBL" id="JACEFO010000353">
    <property type="protein sequence ID" value="KAF8772844.1"/>
    <property type="molecule type" value="Genomic_DNA"/>
</dbReference>
<reference evidence="1" key="1">
    <citation type="submission" date="2020-07" db="EMBL/GenBank/DDBJ databases">
        <title>Genome sequence and genetic diversity analysis of an under-domesticated orphan crop, white fonio (Digitaria exilis).</title>
        <authorList>
            <person name="Bennetzen J.L."/>
            <person name="Chen S."/>
            <person name="Ma X."/>
            <person name="Wang X."/>
            <person name="Yssel A.E.J."/>
            <person name="Chaluvadi S.R."/>
            <person name="Johnson M."/>
            <person name="Gangashetty P."/>
            <person name="Hamidou F."/>
            <person name="Sanogo M.D."/>
            <person name="Zwaenepoel A."/>
            <person name="Wallace J."/>
            <person name="Van De Peer Y."/>
            <person name="Van Deynze A."/>
        </authorList>
    </citation>
    <scope>NUCLEOTIDE SEQUENCE</scope>
    <source>
        <tissue evidence="1">Leaves</tissue>
    </source>
</reference>